<dbReference type="Proteomes" id="UP000037982">
    <property type="component" value="Unassembled WGS sequence"/>
</dbReference>
<evidence type="ECO:0000256" key="5">
    <source>
        <dbReference type="SAM" id="MobiDB-lite"/>
    </source>
</evidence>
<feature type="domain" description="AMP-binding enzyme C-terminal" evidence="7">
    <location>
        <begin position="475"/>
        <end position="553"/>
    </location>
</feature>
<dbReference type="AlphaFoldDB" id="A0A0N0XRE4"/>
<accession>A0A0N0XRE4</accession>
<proteinExistence type="inferred from homology"/>
<evidence type="ECO:0000259" key="7">
    <source>
        <dbReference type="Pfam" id="PF13193"/>
    </source>
</evidence>
<name>A0A0N0XRE4_9ACTN</name>
<dbReference type="InterPro" id="IPR051087">
    <property type="entry name" value="Mitochondrial_ACSM"/>
</dbReference>
<gene>
    <name evidence="8" type="ORF">ADL29_32180</name>
</gene>
<comment type="similarity">
    <text evidence="1">Belongs to the ATP-dependent AMP-binding enzyme family.</text>
</comment>
<evidence type="ECO:0000313" key="8">
    <source>
        <dbReference type="EMBL" id="KPC59918.1"/>
    </source>
</evidence>
<dbReference type="GO" id="GO:0005524">
    <property type="term" value="F:ATP binding"/>
    <property type="evidence" value="ECO:0007669"/>
    <property type="project" value="UniProtKB-KW"/>
</dbReference>
<dbReference type="Pfam" id="PF13193">
    <property type="entry name" value="AMP-binding_C"/>
    <property type="match status" value="1"/>
</dbReference>
<dbReference type="GO" id="GO:0006633">
    <property type="term" value="P:fatty acid biosynthetic process"/>
    <property type="evidence" value="ECO:0007669"/>
    <property type="project" value="TreeGrafter"/>
</dbReference>
<dbReference type="Gene3D" id="3.40.50.12780">
    <property type="entry name" value="N-terminal domain of ligase-like"/>
    <property type="match status" value="1"/>
</dbReference>
<evidence type="ECO:0000259" key="6">
    <source>
        <dbReference type="Pfam" id="PF00501"/>
    </source>
</evidence>
<sequence>MNARSVHGVHGVHGVHDEQASRSFRAARDVLLAHHGDPEGARTAFAWPELTHFNWAFDWFDVIAEGNRKTALHLVGRHPADDERISFEELSRRSDQVAHWLRETGVRRGDRLLLALFNGRALWETMLAAIKLGAVVVPTYATATPADLADRLRRARVRHVLADAALTGRFAGLPGDWTRLATGGPVPGWLPYEDSWTADRSRYVPDVRTRADEPLFLYFTSGTTARPKMVGHTHTSYPVGHLSGMFWNGLTPGDAHLNISAPGWAKHAWSSFFVPWNAEAAVVALTDPQPAPDHILEALRTRDITSFCAPPTVWRGLLAAGLGAPPPLLREATCAGEPLEASLIDRVAQAWDVQVRDGYGQTETTAQLGHAPGAGTEPGTMGRPLPGYDVVVVDPASGRLIAPGGTGELCLDLTNRPAGLMTGYLDDEEKTAKVFAGGRYHTGDLVTLGTDGSLRYAGRDDDMFKSFDHRISPLELERVLLRHRAVVQAAVVPVPDPVGLWVPKAFVVLAPGTVDRDETARALFDFAAVELPPEKAVRVLEFASRLPMTVSGKVRRAALREAGTLGGPEVRAVPA</sequence>
<protein>
    <submittedName>
        <fullName evidence="8">AMP-dependent synthetase</fullName>
    </submittedName>
</protein>
<keyword evidence="2" id="KW-0436">Ligase</keyword>
<keyword evidence="9" id="KW-1185">Reference proteome</keyword>
<dbReference type="InterPro" id="IPR000873">
    <property type="entry name" value="AMP-dep_synth/lig_dom"/>
</dbReference>
<dbReference type="PANTHER" id="PTHR43605:SF10">
    <property type="entry name" value="ACYL-COA SYNTHETASE MEDIUM CHAIN FAMILY MEMBER 3"/>
    <property type="match status" value="1"/>
</dbReference>
<evidence type="ECO:0000256" key="4">
    <source>
        <dbReference type="ARBA" id="ARBA00022840"/>
    </source>
</evidence>
<dbReference type="GO" id="GO:0004321">
    <property type="term" value="F:fatty-acyl-CoA synthase activity"/>
    <property type="evidence" value="ECO:0007669"/>
    <property type="project" value="TreeGrafter"/>
</dbReference>
<dbReference type="SUPFAM" id="SSF56801">
    <property type="entry name" value="Acetyl-CoA synthetase-like"/>
    <property type="match status" value="1"/>
</dbReference>
<dbReference type="RefSeq" id="WP_053927065.1">
    <property type="nucleotide sequence ID" value="NZ_LGKG01000170.1"/>
</dbReference>
<evidence type="ECO:0000256" key="2">
    <source>
        <dbReference type="ARBA" id="ARBA00022598"/>
    </source>
</evidence>
<reference evidence="9" key="1">
    <citation type="submission" date="2015-07" db="EMBL/GenBank/DDBJ databases">
        <authorList>
            <person name="Ju K.-S."/>
            <person name="Doroghazi J.R."/>
            <person name="Metcalf W.W."/>
        </authorList>
    </citation>
    <scope>NUCLEOTIDE SEQUENCE [LARGE SCALE GENOMIC DNA]</scope>
    <source>
        <strain evidence="9">NRRL ISP-5002</strain>
    </source>
</reference>
<feature type="region of interest" description="Disordered" evidence="5">
    <location>
        <begin position="363"/>
        <end position="383"/>
    </location>
</feature>
<dbReference type="InterPro" id="IPR045851">
    <property type="entry name" value="AMP-bd_C_sf"/>
</dbReference>
<comment type="caution">
    <text evidence="8">The sequence shown here is derived from an EMBL/GenBank/DDBJ whole genome shotgun (WGS) entry which is preliminary data.</text>
</comment>
<dbReference type="GO" id="GO:0016405">
    <property type="term" value="F:CoA-ligase activity"/>
    <property type="evidence" value="ECO:0007669"/>
    <property type="project" value="UniProtKB-ARBA"/>
</dbReference>
<dbReference type="InterPro" id="IPR025110">
    <property type="entry name" value="AMP-bd_C"/>
</dbReference>
<dbReference type="Pfam" id="PF00501">
    <property type="entry name" value="AMP-binding"/>
    <property type="match status" value="1"/>
</dbReference>
<dbReference type="GO" id="GO:0015645">
    <property type="term" value="F:fatty acid ligase activity"/>
    <property type="evidence" value="ECO:0007669"/>
    <property type="project" value="TreeGrafter"/>
</dbReference>
<dbReference type="InterPro" id="IPR042099">
    <property type="entry name" value="ANL_N_sf"/>
</dbReference>
<keyword evidence="3" id="KW-0547">Nucleotide-binding</keyword>
<dbReference type="PANTHER" id="PTHR43605">
    <property type="entry name" value="ACYL-COENZYME A SYNTHETASE"/>
    <property type="match status" value="1"/>
</dbReference>
<dbReference type="Gene3D" id="3.30.300.30">
    <property type="match status" value="1"/>
</dbReference>
<feature type="domain" description="AMP-dependent synthetase/ligase" evidence="6">
    <location>
        <begin position="68"/>
        <end position="425"/>
    </location>
</feature>
<evidence type="ECO:0000256" key="1">
    <source>
        <dbReference type="ARBA" id="ARBA00006432"/>
    </source>
</evidence>
<organism evidence="8 9">
    <name type="scientific">Streptomyces chattanoogensis</name>
    <dbReference type="NCBI Taxonomy" id="66876"/>
    <lineage>
        <taxon>Bacteria</taxon>
        <taxon>Bacillati</taxon>
        <taxon>Actinomycetota</taxon>
        <taxon>Actinomycetes</taxon>
        <taxon>Kitasatosporales</taxon>
        <taxon>Streptomycetaceae</taxon>
        <taxon>Streptomyces</taxon>
    </lineage>
</organism>
<dbReference type="GO" id="GO:0006637">
    <property type="term" value="P:acyl-CoA metabolic process"/>
    <property type="evidence" value="ECO:0007669"/>
    <property type="project" value="TreeGrafter"/>
</dbReference>
<dbReference type="EMBL" id="LGKG01000170">
    <property type="protein sequence ID" value="KPC59918.1"/>
    <property type="molecule type" value="Genomic_DNA"/>
</dbReference>
<dbReference type="PATRIC" id="fig|66876.3.peg.7093"/>
<evidence type="ECO:0000256" key="3">
    <source>
        <dbReference type="ARBA" id="ARBA00022741"/>
    </source>
</evidence>
<evidence type="ECO:0000313" key="9">
    <source>
        <dbReference type="Proteomes" id="UP000037982"/>
    </source>
</evidence>
<keyword evidence="4" id="KW-0067">ATP-binding</keyword>